<keyword evidence="2" id="KW-0472">Membrane</keyword>
<name>A0A4R8M006_9BURK</name>
<comment type="caution">
    <text evidence="4">The sequence shown here is derived from an EMBL/GenBank/DDBJ whole genome shotgun (WGS) entry which is preliminary data.</text>
</comment>
<gene>
    <name evidence="4" type="ORF">BX592_105234</name>
</gene>
<dbReference type="InterPro" id="IPR058581">
    <property type="entry name" value="TM_HPP"/>
</dbReference>
<dbReference type="InterPro" id="IPR046342">
    <property type="entry name" value="CBS_dom_sf"/>
</dbReference>
<feature type="domain" description="CBS" evidence="3">
    <location>
        <begin position="242"/>
        <end position="298"/>
    </location>
</feature>
<dbReference type="SUPFAM" id="SSF54631">
    <property type="entry name" value="CBS-domain pair"/>
    <property type="match status" value="1"/>
</dbReference>
<dbReference type="Gene3D" id="3.10.580.10">
    <property type="entry name" value="CBS-domain"/>
    <property type="match status" value="1"/>
</dbReference>
<accession>A0A4R8M006</accession>
<sequence>MSSTKVIRWLSSFKPGPILLKWPERVRSSAGAFIGLAVTATLMQAVFGSSAAFPMLIAPMGASAVLLFAVPASPLAQPWSLIGGNLVSATVGVACAMLFPDPFIAAAIAAAGAIAGMFTLRCIHPPSGAVALTAVLGGPAIRALGFQFVLEPVLVQSVLLLGSAMIYHAITGHRYPHVAQIAGDAAGDAVLQSSLRADLEAVLRRRSELLDVNPDDLETLLRETEMQAYARNFGELSCRDIMSNPVISVPPDATAGTASYLLNQHSIKALPVVTDDRRVVGIVTRANLAGGATERVPTFVSRWRQRWFAPRPSLGIARPVRRTSVEDLMTTHVHTVSVDTPIVELVPLFATHGHHHIPVLDAHRRLAGIITQADLITGLYRRTRSREYRAA</sequence>
<dbReference type="CDD" id="cd04600">
    <property type="entry name" value="CBS_pair_HPP_assoc"/>
    <property type="match status" value="1"/>
</dbReference>
<feature type="transmembrane region" description="Helical" evidence="2">
    <location>
        <begin position="79"/>
        <end position="99"/>
    </location>
</feature>
<reference evidence="4 5" key="1">
    <citation type="submission" date="2019-03" db="EMBL/GenBank/DDBJ databases">
        <title>Genomic Encyclopedia of Type Strains, Phase III (KMG-III): the genomes of soil and plant-associated and newly described type strains.</title>
        <authorList>
            <person name="Whitman W."/>
        </authorList>
    </citation>
    <scope>NUCLEOTIDE SEQUENCE [LARGE SCALE GENOMIC DNA]</scope>
    <source>
        <strain evidence="4 5">LMG 29544</strain>
    </source>
</reference>
<organism evidence="4 5">
    <name type="scientific">Paraburkholderia rhizosphaerae</name>
    <dbReference type="NCBI Taxonomy" id="480658"/>
    <lineage>
        <taxon>Bacteria</taxon>
        <taxon>Pseudomonadati</taxon>
        <taxon>Pseudomonadota</taxon>
        <taxon>Betaproteobacteria</taxon>
        <taxon>Burkholderiales</taxon>
        <taxon>Burkholderiaceae</taxon>
        <taxon>Paraburkholderia</taxon>
    </lineage>
</organism>
<feature type="transmembrane region" description="Helical" evidence="2">
    <location>
        <begin position="105"/>
        <end position="123"/>
    </location>
</feature>
<evidence type="ECO:0000256" key="2">
    <source>
        <dbReference type="SAM" id="Phobius"/>
    </source>
</evidence>
<evidence type="ECO:0000256" key="1">
    <source>
        <dbReference type="PROSITE-ProRule" id="PRU00703"/>
    </source>
</evidence>
<keyword evidence="2" id="KW-1133">Transmembrane helix</keyword>
<dbReference type="InterPro" id="IPR007065">
    <property type="entry name" value="HPP"/>
</dbReference>
<dbReference type="Pfam" id="PF00571">
    <property type="entry name" value="CBS"/>
    <property type="match status" value="2"/>
</dbReference>
<dbReference type="AlphaFoldDB" id="A0A4R8M006"/>
<dbReference type="PROSITE" id="PS51371">
    <property type="entry name" value="CBS"/>
    <property type="match status" value="2"/>
</dbReference>
<dbReference type="Pfam" id="PF04982">
    <property type="entry name" value="TM_HPP"/>
    <property type="match status" value="1"/>
</dbReference>
<evidence type="ECO:0000259" key="3">
    <source>
        <dbReference type="PROSITE" id="PS51371"/>
    </source>
</evidence>
<feature type="domain" description="CBS" evidence="3">
    <location>
        <begin position="329"/>
        <end position="385"/>
    </location>
</feature>
<feature type="transmembrane region" description="Helical" evidence="2">
    <location>
        <begin position="30"/>
        <end position="47"/>
    </location>
</feature>
<keyword evidence="5" id="KW-1185">Reference proteome</keyword>
<dbReference type="EMBL" id="SORE01000005">
    <property type="protein sequence ID" value="TDY52350.1"/>
    <property type="molecule type" value="Genomic_DNA"/>
</dbReference>
<dbReference type="PANTHER" id="PTHR33741:SF5">
    <property type="entry name" value="TRANSMEMBRANE PROTEIN DDB_G0269096-RELATED"/>
    <property type="match status" value="1"/>
</dbReference>
<evidence type="ECO:0000313" key="5">
    <source>
        <dbReference type="Proteomes" id="UP000295509"/>
    </source>
</evidence>
<feature type="transmembrane region" description="Helical" evidence="2">
    <location>
        <begin position="130"/>
        <end position="148"/>
    </location>
</feature>
<proteinExistence type="predicted"/>
<dbReference type="PANTHER" id="PTHR33741">
    <property type="entry name" value="TRANSMEMBRANE PROTEIN DDB_G0269096-RELATED"/>
    <property type="match status" value="1"/>
</dbReference>
<dbReference type="InterPro" id="IPR000644">
    <property type="entry name" value="CBS_dom"/>
</dbReference>
<keyword evidence="1" id="KW-0129">CBS domain</keyword>
<dbReference type="SMART" id="SM00116">
    <property type="entry name" value="CBS"/>
    <property type="match status" value="2"/>
</dbReference>
<keyword evidence="2" id="KW-0812">Transmembrane</keyword>
<evidence type="ECO:0000313" key="4">
    <source>
        <dbReference type="EMBL" id="TDY52350.1"/>
    </source>
</evidence>
<protein>
    <submittedName>
        <fullName evidence="4">CBS domain-containing membrane protein</fullName>
    </submittedName>
</protein>
<dbReference type="Proteomes" id="UP000295509">
    <property type="component" value="Unassembled WGS sequence"/>
</dbReference>
<feature type="transmembrane region" description="Helical" evidence="2">
    <location>
        <begin position="53"/>
        <end position="72"/>
    </location>
</feature>